<dbReference type="AlphaFoldDB" id="A0ABD1WNA1"/>
<sequence>MAEGDHHQVTNPALSPPPPRLDPNPYPNSDPSTPTQLQNGHEAPGKLEISPKSEEFMETKLLKQKFEMLKSLDRNSRRRSPRLVENGGGESSGKTANSGKPPLKRQKTGRKVSFFIGDPVPTDEARRRWPWRYEENKGWKITNLLHSCRGNVA</sequence>
<feature type="compositionally biased region" description="Pro residues" evidence="1">
    <location>
        <begin position="14"/>
        <end position="28"/>
    </location>
</feature>
<protein>
    <submittedName>
        <fullName evidence="2">DNA (Cytosine-5)-methyltransferase CMT2-like</fullName>
    </submittedName>
</protein>
<feature type="region of interest" description="Disordered" evidence="1">
    <location>
        <begin position="69"/>
        <end position="119"/>
    </location>
</feature>
<comment type="caution">
    <text evidence="2">The sequence shown here is derived from an EMBL/GenBank/DDBJ whole genome shotgun (WGS) entry which is preliminary data.</text>
</comment>
<accession>A0ABD1WNA1</accession>
<feature type="compositionally biased region" description="Basic and acidic residues" evidence="1">
    <location>
        <begin position="43"/>
        <end position="54"/>
    </location>
</feature>
<evidence type="ECO:0000256" key="1">
    <source>
        <dbReference type="SAM" id="MobiDB-lite"/>
    </source>
</evidence>
<gene>
    <name evidence="2" type="ORF">Fot_12702</name>
</gene>
<evidence type="ECO:0000313" key="2">
    <source>
        <dbReference type="EMBL" id="KAL2551172.1"/>
    </source>
</evidence>
<dbReference type="Proteomes" id="UP001604277">
    <property type="component" value="Unassembled WGS sequence"/>
</dbReference>
<feature type="region of interest" description="Disordered" evidence="1">
    <location>
        <begin position="1"/>
        <end position="54"/>
    </location>
</feature>
<reference evidence="3" key="1">
    <citation type="submission" date="2024-07" db="EMBL/GenBank/DDBJ databases">
        <title>Two chromosome-level genome assemblies of Korean endemic species Abeliophyllum distichum and Forsythia ovata (Oleaceae).</title>
        <authorList>
            <person name="Jang H."/>
        </authorList>
    </citation>
    <scope>NUCLEOTIDE SEQUENCE [LARGE SCALE GENOMIC DNA]</scope>
</reference>
<proteinExistence type="predicted"/>
<name>A0ABD1WNA1_9LAMI</name>
<evidence type="ECO:0000313" key="3">
    <source>
        <dbReference type="Proteomes" id="UP001604277"/>
    </source>
</evidence>
<feature type="compositionally biased region" description="Polar residues" evidence="1">
    <location>
        <begin position="29"/>
        <end position="39"/>
    </location>
</feature>
<organism evidence="2 3">
    <name type="scientific">Forsythia ovata</name>
    <dbReference type="NCBI Taxonomy" id="205694"/>
    <lineage>
        <taxon>Eukaryota</taxon>
        <taxon>Viridiplantae</taxon>
        <taxon>Streptophyta</taxon>
        <taxon>Embryophyta</taxon>
        <taxon>Tracheophyta</taxon>
        <taxon>Spermatophyta</taxon>
        <taxon>Magnoliopsida</taxon>
        <taxon>eudicotyledons</taxon>
        <taxon>Gunneridae</taxon>
        <taxon>Pentapetalae</taxon>
        <taxon>asterids</taxon>
        <taxon>lamiids</taxon>
        <taxon>Lamiales</taxon>
        <taxon>Oleaceae</taxon>
        <taxon>Forsythieae</taxon>
        <taxon>Forsythia</taxon>
    </lineage>
</organism>
<dbReference type="EMBL" id="JBFOLJ010000003">
    <property type="protein sequence ID" value="KAL2551172.1"/>
    <property type="molecule type" value="Genomic_DNA"/>
</dbReference>
<keyword evidence="3" id="KW-1185">Reference proteome</keyword>